<feature type="compositionally biased region" description="Basic and acidic residues" evidence="1">
    <location>
        <begin position="73"/>
        <end position="83"/>
    </location>
</feature>
<gene>
    <name evidence="2" type="ORF">Cvel_26159</name>
</gene>
<evidence type="ECO:0000256" key="1">
    <source>
        <dbReference type="SAM" id="MobiDB-lite"/>
    </source>
</evidence>
<name>A0A0G4HD21_9ALVE</name>
<proteinExistence type="predicted"/>
<accession>A0A0G4HD21</accession>
<dbReference type="VEuPathDB" id="CryptoDB:Cvel_26159"/>
<feature type="compositionally biased region" description="Basic and acidic residues" evidence="1">
    <location>
        <begin position="26"/>
        <end position="36"/>
    </location>
</feature>
<sequence>MSSQDELRRDSLHTEGASTPPLRLLGPDDQKGKTDPLRTQTTAYREDSCSSQSVQSSRKRSLLDEDEDEKEEDQNRKIKEASKAPHTQTALPMDRIPEFPSVTSPTLRELFSCDGGGQALSPVSLPCMQHSKVIPEDKASSAPGEVFAPLSVKGNGKRNRMDRGILLAAVRGEGEIAPCSSPLSPSSFSLPSPPPTSPGWVLPPVDEELQRALRVQVRVGLLRRRAGWGRVSENRRQRKAERGHCRTRPPCWMREEIWKS</sequence>
<evidence type="ECO:0000313" key="2">
    <source>
        <dbReference type="EMBL" id="CEM41659.1"/>
    </source>
</evidence>
<organism evidence="2">
    <name type="scientific">Chromera velia CCMP2878</name>
    <dbReference type="NCBI Taxonomy" id="1169474"/>
    <lineage>
        <taxon>Eukaryota</taxon>
        <taxon>Sar</taxon>
        <taxon>Alveolata</taxon>
        <taxon>Colpodellida</taxon>
        <taxon>Chromeraceae</taxon>
        <taxon>Chromera</taxon>
    </lineage>
</organism>
<dbReference type="AlphaFoldDB" id="A0A0G4HD21"/>
<reference evidence="2" key="1">
    <citation type="submission" date="2014-11" db="EMBL/GenBank/DDBJ databases">
        <authorList>
            <person name="Otto D Thomas"/>
            <person name="Naeem Raeece"/>
        </authorList>
    </citation>
    <scope>NUCLEOTIDE SEQUENCE</scope>
</reference>
<protein>
    <submittedName>
        <fullName evidence="2">Uncharacterized protein</fullName>
    </submittedName>
</protein>
<dbReference type="EMBL" id="CDMZ01002280">
    <property type="protein sequence ID" value="CEM41659.1"/>
    <property type="molecule type" value="Genomic_DNA"/>
</dbReference>
<feature type="region of interest" description="Disordered" evidence="1">
    <location>
        <begin position="1"/>
        <end position="101"/>
    </location>
</feature>
<feature type="compositionally biased region" description="Basic and acidic residues" evidence="1">
    <location>
        <begin position="1"/>
        <end position="13"/>
    </location>
</feature>